<dbReference type="OrthoDB" id="9775296at2"/>
<name>A0A386HUW2_9BACT</name>
<evidence type="ECO:0000256" key="1">
    <source>
        <dbReference type="ARBA" id="ARBA00006484"/>
    </source>
</evidence>
<dbReference type="FunFam" id="3.40.50.720:FF:000047">
    <property type="entry name" value="NADP-dependent L-serine/L-allo-threonine dehydrogenase"/>
    <property type="match status" value="1"/>
</dbReference>
<proteinExistence type="inferred from homology"/>
<evidence type="ECO:0000313" key="5">
    <source>
        <dbReference type="Proteomes" id="UP000266118"/>
    </source>
</evidence>
<sequence>MSKIILITGATSGFGKAIAEKFASKGWNCIITGRRKERLETLSKSLLEKNKVQVLSLNFDVRNREDVFTQLSNLPSEWQQIDILVNNAGLALGRDNFDEASIDDWETMIDTNVKGLLYVSKAIVPYFIKNKKGHIINIGSTAAKDVYPMGNVYCATKHAVDSISQSQRIELLQHKIKVTAIHPGAAETEFSDIRFKGDKVKSEAVYAGYDALQANDIADVAYYCATLPMHVCINDLVITCTAQANSFFTHKG</sequence>
<gene>
    <name evidence="4" type="ORF">D6B99_03655</name>
</gene>
<dbReference type="AlphaFoldDB" id="A0A386HUW2"/>
<dbReference type="EMBL" id="CP032489">
    <property type="protein sequence ID" value="AYD49266.1"/>
    <property type="molecule type" value="Genomic_DNA"/>
</dbReference>
<dbReference type="Proteomes" id="UP000266118">
    <property type="component" value="Chromosome"/>
</dbReference>
<reference evidence="4 5" key="1">
    <citation type="submission" date="2018-09" db="EMBL/GenBank/DDBJ databases">
        <title>Arachidicoccus sp. nov., a bacterium isolated from soil.</title>
        <authorList>
            <person name="Weon H.-Y."/>
            <person name="Kwon S.-W."/>
            <person name="Lee S.A."/>
        </authorList>
    </citation>
    <scope>NUCLEOTIDE SEQUENCE [LARGE SCALE GENOMIC DNA]</scope>
    <source>
        <strain evidence="4 5">KIS59-12</strain>
    </source>
</reference>
<dbReference type="PRINTS" id="PR00080">
    <property type="entry name" value="SDRFAMILY"/>
</dbReference>
<comment type="similarity">
    <text evidence="1 3">Belongs to the short-chain dehydrogenases/reductases (SDR) family.</text>
</comment>
<evidence type="ECO:0000256" key="3">
    <source>
        <dbReference type="RuleBase" id="RU000363"/>
    </source>
</evidence>
<dbReference type="SUPFAM" id="SSF51735">
    <property type="entry name" value="NAD(P)-binding Rossmann-fold domains"/>
    <property type="match status" value="1"/>
</dbReference>
<protein>
    <submittedName>
        <fullName evidence="4">SDR family NAD(P)-dependent oxidoreductase</fullName>
    </submittedName>
</protein>
<evidence type="ECO:0000256" key="2">
    <source>
        <dbReference type="ARBA" id="ARBA00023002"/>
    </source>
</evidence>
<dbReference type="RefSeq" id="WP_119990838.1">
    <property type="nucleotide sequence ID" value="NZ_CP032489.1"/>
</dbReference>
<keyword evidence="2" id="KW-0560">Oxidoreductase</keyword>
<keyword evidence="5" id="KW-1185">Reference proteome</keyword>
<dbReference type="PROSITE" id="PS00061">
    <property type="entry name" value="ADH_SHORT"/>
    <property type="match status" value="1"/>
</dbReference>
<accession>A0A386HUW2</accession>
<dbReference type="KEGG" id="ark:D6B99_03655"/>
<dbReference type="PRINTS" id="PR00081">
    <property type="entry name" value="GDHRDH"/>
</dbReference>
<dbReference type="InterPro" id="IPR002347">
    <property type="entry name" value="SDR_fam"/>
</dbReference>
<dbReference type="InterPro" id="IPR020904">
    <property type="entry name" value="Sc_DH/Rdtase_CS"/>
</dbReference>
<organism evidence="4 5">
    <name type="scientific">Arachidicoccus soli</name>
    <dbReference type="NCBI Taxonomy" id="2341117"/>
    <lineage>
        <taxon>Bacteria</taxon>
        <taxon>Pseudomonadati</taxon>
        <taxon>Bacteroidota</taxon>
        <taxon>Chitinophagia</taxon>
        <taxon>Chitinophagales</taxon>
        <taxon>Chitinophagaceae</taxon>
        <taxon>Arachidicoccus</taxon>
    </lineage>
</organism>
<dbReference type="Gene3D" id="3.40.50.720">
    <property type="entry name" value="NAD(P)-binding Rossmann-like Domain"/>
    <property type="match status" value="1"/>
</dbReference>
<dbReference type="GO" id="GO:0016616">
    <property type="term" value="F:oxidoreductase activity, acting on the CH-OH group of donors, NAD or NADP as acceptor"/>
    <property type="evidence" value="ECO:0007669"/>
    <property type="project" value="UniProtKB-ARBA"/>
</dbReference>
<dbReference type="PANTHER" id="PTHR42901:SF1">
    <property type="entry name" value="ALCOHOL DEHYDROGENASE"/>
    <property type="match status" value="1"/>
</dbReference>
<dbReference type="Pfam" id="PF00106">
    <property type="entry name" value="adh_short"/>
    <property type="match status" value="1"/>
</dbReference>
<evidence type="ECO:0000313" key="4">
    <source>
        <dbReference type="EMBL" id="AYD49266.1"/>
    </source>
</evidence>
<dbReference type="InterPro" id="IPR036291">
    <property type="entry name" value="NAD(P)-bd_dom_sf"/>
</dbReference>
<dbReference type="PANTHER" id="PTHR42901">
    <property type="entry name" value="ALCOHOL DEHYDROGENASE"/>
    <property type="match status" value="1"/>
</dbReference>